<evidence type="ECO:0000256" key="4">
    <source>
        <dbReference type="ARBA" id="ARBA00023136"/>
    </source>
</evidence>
<dbReference type="SUPFAM" id="SSF47240">
    <property type="entry name" value="Ferritin-like"/>
    <property type="match status" value="1"/>
</dbReference>
<gene>
    <name evidence="6" type="ORF">RradSPS_2897</name>
    <name evidence="7" type="ORF">SIL72_15535</name>
</gene>
<protein>
    <submittedName>
        <fullName evidence="6">VIT family</fullName>
    </submittedName>
    <submittedName>
        <fullName evidence="7">VIT1/CCC1 family protein</fullName>
    </submittedName>
</protein>
<dbReference type="HOGENOM" id="CLU_038957_1_1_11"/>
<evidence type="ECO:0000256" key="5">
    <source>
        <dbReference type="SAM" id="Phobius"/>
    </source>
</evidence>
<dbReference type="GO" id="GO:0012505">
    <property type="term" value="C:endomembrane system"/>
    <property type="evidence" value="ECO:0007669"/>
    <property type="project" value="UniProtKB-SubCell"/>
</dbReference>
<dbReference type="InterPro" id="IPR039376">
    <property type="entry name" value="Ferritin_CCC1_N"/>
</dbReference>
<name>A0A023X809_RUBRA</name>
<dbReference type="GO" id="GO:0005384">
    <property type="term" value="F:manganese ion transmembrane transporter activity"/>
    <property type="evidence" value="ECO:0007669"/>
    <property type="project" value="InterPro"/>
</dbReference>
<dbReference type="Pfam" id="PF01988">
    <property type="entry name" value="VIT1"/>
    <property type="match status" value="1"/>
</dbReference>
<evidence type="ECO:0000313" key="7">
    <source>
        <dbReference type="EMBL" id="MDX5895439.1"/>
    </source>
</evidence>
<comment type="subcellular location">
    <subcellularLocation>
        <location evidence="1">Endomembrane system</location>
        <topology evidence="1">Multi-pass membrane protein</topology>
    </subcellularLocation>
</comment>
<evidence type="ECO:0000256" key="1">
    <source>
        <dbReference type="ARBA" id="ARBA00004127"/>
    </source>
</evidence>
<dbReference type="PATRIC" id="fig|42256.3.peg.2947"/>
<reference evidence="7" key="2">
    <citation type="submission" date="2023-11" db="EMBL/GenBank/DDBJ databases">
        <title>MicrobeMod: A computational toolkit for identifying prokaryotic methylation and restriction-modification with nanopore sequencing.</title>
        <authorList>
            <person name="Crits-Christoph A."/>
            <person name="Kang S.C."/>
            <person name="Lee H."/>
            <person name="Ostrov N."/>
        </authorList>
    </citation>
    <scope>NUCLEOTIDE SEQUENCE</scope>
    <source>
        <strain evidence="7">ATCC 51242</strain>
    </source>
</reference>
<evidence type="ECO:0000313" key="8">
    <source>
        <dbReference type="Proteomes" id="UP000025229"/>
    </source>
</evidence>
<organism evidence="6 8">
    <name type="scientific">Rubrobacter radiotolerans</name>
    <name type="common">Arthrobacter radiotolerans</name>
    <dbReference type="NCBI Taxonomy" id="42256"/>
    <lineage>
        <taxon>Bacteria</taxon>
        <taxon>Bacillati</taxon>
        <taxon>Actinomycetota</taxon>
        <taxon>Rubrobacteria</taxon>
        <taxon>Rubrobacterales</taxon>
        <taxon>Rubrobacteraceae</taxon>
        <taxon>Rubrobacter</taxon>
    </lineage>
</organism>
<keyword evidence="4 5" id="KW-0472">Membrane</keyword>
<dbReference type="Proteomes" id="UP001281130">
    <property type="component" value="Unassembled WGS sequence"/>
</dbReference>
<sequence>MSGREDCARYRANLQAELDSATLYRTLAEAEKNAELAEVYRRLAGVEEAHASIWEEKLREAGESVPERRPGWRIRTLGWLARRFGPSLVLPTIAGMERADVGAYDDQAEAKSARLPAQERSHARLLREISVTSAGMEGGTLARIEGRHRAATGGNALRAAVLGANDGLLSNFSLVMGVAGAQLSGSAILLTGLAGLLAGAGSMAMGEWVSVQSSRELYGQQIALEARELAEVPEEEEEELVLIYRAKGLPEEQARSLASRLMDDQSSALDTLSREELGIDPEELGGSAWGAAAFSFVLFALGASVPVLPFVLFADASVAVGASAMLSALALFAIGASITLLTGRSVLYSGGRQVLIGAAAAALTYGLGSLLGVSLGG</sequence>
<keyword evidence="6" id="KW-0614">Plasmid</keyword>
<dbReference type="RefSeq" id="WP_041338679.1">
    <property type="nucleotide sequence ID" value="NZ_CP007515.1"/>
</dbReference>
<keyword evidence="8" id="KW-1185">Reference proteome</keyword>
<evidence type="ECO:0000256" key="3">
    <source>
        <dbReference type="ARBA" id="ARBA00022989"/>
    </source>
</evidence>
<feature type="transmembrane region" description="Helical" evidence="5">
    <location>
        <begin position="318"/>
        <end position="342"/>
    </location>
</feature>
<reference evidence="6 8" key="1">
    <citation type="submission" date="2014-03" db="EMBL/GenBank/DDBJ databases">
        <title>Complete genome sequence of the Radio-Resistant Rubrobacter radiotolerans RSPS-4.</title>
        <authorList>
            <person name="Egas C.C."/>
            <person name="Barroso C.C."/>
            <person name="Froufe H.J.C."/>
            <person name="Pacheco J.J."/>
            <person name="Albuquerque L.L."/>
            <person name="da Costa M.M.S."/>
        </authorList>
    </citation>
    <scope>NUCLEOTIDE SEQUENCE [LARGE SCALE GENOMIC DNA]</scope>
    <source>
        <strain evidence="6 8">RSPS-4</strain>
        <plasmid evidence="6 8">1</plasmid>
    </source>
</reference>
<dbReference type="InterPro" id="IPR008217">
    <property type="entry name" value="Ccc1_fam"/>
</dbReference>
<feature type="transmembrane region" description="Helical" evidence="5">
    <location>
        <begin position="288"/>
        <end position="312"/>
    </location>
</feature>
<feature type="transmembrane region" description="Helical" evidence="5">
    <location>
        <begin position="354"/>
        <end position="375"/>
    </location>
</feature>
<accession>A0A023X809</accession>
<dbReference type="AlphaFoldDB" id="A0A023X809"/>
<dbReference type="KEGG" id="rrd:RradSPS_2897"/>
<dbReference type="OrthoDB" id="9789677at2"/>
<evidence type="ECO:0000256" key="2">
    <source>
        <dbReference type="ARBA" id="ARBA00022692"/>
    </source>
</evidence>
<dbReference type="EMBL" id="JAWXXX010000002">
    <property type="protein sequence ID" value="MDX5895439.1"/>
    <property type="molecule type" value="Genomic_DNA"/>
</dbReference>
<evidence type="ECO:0000313" key="6">
    <source>
        <dbReference type="EMBL" id="AHY48180.1"/>
    </source>
</evidence>
<dbReference type="EMBL" id="CP007515">
    <property type="protein sequence ID" value="AHY48180.1"/>
    <property type="molecule type" value="Genomic_DNA"/>
</dbReference>
<dbReference type="CDD" id="cd01044">
    <property type="entry name" value="Ferritin_CCC1_N"/>
    <property type="match status" value="1"/>
</dbReference>
<dbReference type="InterPro" id="IPR009078">
    <property type="entry name" value="Ferritin-like_SF"/>
</dbReference>
<dbReference type="GO" id="GO:0030026">
    <property type="term" value="P:intracellular manganese ion homeostasis"/>
    <property type="evidence" value="ECO:0007669"/>
    <property type="project" value="InterPro"/>
</dbReference>
<dbReference type="Proteomes" id="UP000025229">
    <property type="component" value="Plasmid 1"/>
</dbReference>
<dbReference type="PANTHER" id="PTHR31851">
    <property type="entry name" value="FE(2+)/MN(2+) TRANSPORTER PCL1"/>
    <property type="match status" value="1"/>
</dbReference>
<proteinExistence type="predicted"/>
<keyword evidence="2 5" id="KW-0812">Transmembrane</keyword>
<keyword evidence="3 5" id="KW-1133">Transmembrane helix</keyword>
<dbReference type="eggNOG" id="COG1814">
    <property type="taxonomic scope" value="Bacteria"/>
</dbReference>
<geneLocation type="plasmid" evidence="6">
    <name>1</name>
</geneLocation>